<feature type="domain" description="Response regulatory" evidence="7">
    <location>
        <begin position="607"/>
        <end position="721"/>
    </location>
</feature>
<evidence type="ECO:0000259" key="7">
    <source>
        <dbReference type="PROSITE" id="PS50110"/>
    </source>
</evidence>
<dbReference type="Gene3D" id="3.30.565.10">
    <property type="entry name" value="Histidine kinase-like ATPase, C-terminal domain"/>
    <property type="match status" value="1"/>
</dbReference>
<keyword evidence="9" id="KW-1185">Reference proteome</keyword>
<organism evidence="8 9">
    <name type="scientific">Palleronia caenipelagi</name>
    <dbReference type="NCBI Taxonomy" id="2489174"/>
    <lineage>
        <taxon>Bacteria</taxon>
        <taxon>Pseudomonadati</taxon>
        <taxon>Pseudomonadota</taxon>
        <taxon>Alphaproteobacteria</taxon>
        <taxon>Rhodobacterales</taxon>
        <taxon>Roseobacteraceae</taxon>
        <taxon>Palleronia</taxon>
    </lineage>
</organism>
<dbReference type="InterPro" id="IPR003594">
    <property type="entry name" value="HATPase_dom"/>
</dbReference>
<name>A0A547PNQ0_9RHOB</name>
<protein>
    <recommendedName>
        <fullName evidence="2">histidine kinase</fullName>
        <ecNumber evidence="2">2.7.13.3</ecNumber>
    </recommendedName>
</protein>
<dbReference type="PROSITE" id="PS50109">
    <property type="entry name" value="HIS_KIN"/>
    <property type="match status" value="1"/>
</dbReference>
<keyword evidence="3 4" id="KW-0597">Phosphoprotein</keyword>
<dbReference type="InterPro" id="IPR004358">
    <property type="entry name" value="Sig_transdc_His_kin-like_C"/>
</dbReference>
<dbReference type="Pfam" id="PF02518">
    <property type="entry name" value="HATPase_c"/>
    <property type="match status" value="1"/>
</dbReference>
<evidence type="ECO:0000256" key="1">
    <source>
        <dbReference type="ARBA" id="ARBA00000085"/>
    </source>
</evidence>
<dbReference type="SMART" id="SM00387">
    <property type="entry name" value="HATPase_c"/>
    <property type="match status" value="1"/>
</dbReference>
<sequence>MTRSTGDLPIRSSIRRANLATWAVILTATLACFITIGAISSQNRLNGIIELANAQSMLWRRVENVLSIDMGESSNSDYVRRNADAQHARLGQLLDQLQTNQTLVIDEIARARSSLDLFGLRSQPYPIETQHAAMTRIVAGLETMRSAVDLYSGMNNAMVDTNFGVVFQSGRHLKPLEETIILLSEDAKLHARFAAGMTVLFAVMLIGVVLASRNRLIVPAIQELARAYEQRTMFQQALNQKSQLIASAFLAIEDAVVVFDRNGYLVVANGSFSSLMEQSDAPDPLSFLVSHMSSKPAFTPDLSQWEKLQAVQRHLDAQPSTLINGKILSWVCTTTDSDDLIFVARDQTQITMQFEADKHVARLEALGRVSGGVAHDFNNILAGITMRAEMMGEDPETPPNVAAELRGFVESSERAKKMISQLLAYAQKRSFSIETVSTERALLMLRSQLAVPRNVTLSLTNNATRCFRIDRQHFVTAIENLVRNSVYSIGSEPGRIAITLQDRQSGSDPAMVGVVITDTGTGFAEEALRQGHQLFFTTKSPGEGSGLGLAMVGETMQRLGGNMTLSNTPDGAQVELFFPATAIAEGPNVVHLPSLSPPTTDLRHRQSCLLLEDDPILGDLQKRYLQRRFQTTTLCRSVEEALDVISGDHPYDVSIFDWNLPDGTSENAVLAFMAKYKSARTILTTGNPDANFIKRFSGKSIVLLKKPVSLQQLETELTRPQPEWDAALSMLHEFD</sequence>
<dbReference type="Gene3D" id="1.10.287.130">
    <property type="match status" value="1"/>
</dbReference>
<feature type="domain" description="Histidine kinase" evidence="6">
    <location>
        <begin position="372"/>
        <end position="582"/>
    </location>
</feature>
<dbReference type="GO" id="GO:0000155">
    <property type="term" value="F:phosphorelay sensor kinase activity"/>
    <property type="evidence" value="ECO:0007669"/>
    <property type="project" value="InterPro"/>
</dbReference>
<proteinExistence type="predicted"/>
<keyword evidence="5" id="KW-0472">Membrane</keyword>
<dbReference type="AlphaFoldDB" id="A0A547PNQ0"/>
<evidence type="ECO:0000256" key="4">
    <source>
        <dbReference type="PROSITE-ProRule" id="PRU00169"/>
    </source>
</evidence>
<dbReference type="PROSITE" id="PS51257">
    <property type="entry name" value="PROKAR_LIPOPROTEIN"/>
    <property type="match status" value="1"/>
</dbReference>
<dbReference type="EMBL" id="VFSV01000034">
    <property type="protein sequence ID" value="TRD15783.1"/>
    <property type="molecule type" value="Genomic_DNA"/>
</dbReference>
<accession>A0A547PNQ0</accession>
<reference evidence="8 9" key="1">
    <citation type="submission" date="2019-06" db="EMBL/GenBank/DDBJ databases">
        <title>Paenimaribius caenipelagi gen. nov., sp. nov., isolated from a tidal flat.</title>
        <authorList>
            <person name="Yoon J.-H."/>
        </authorList>
    </citation>
    <scope>NUCLEOTIDE SEQUENCE [LARGE SCALE GENOMIC DNA]</scope>
    <source>
        <strain evidence="8 9">JBTF-M29</strain>
    </source>
</reference>
<dbReference type="Pfam" id="PF00512">
    <property type="entry name" value="HisKA"/>
    <property type="match status" value="1"/>
</dbReference>
<dbReference type="CDD" id="cd00082">
    <property type="entry name" value="HisKA"/>
    <property type="match status" value="1"/>
</dbReference>
<keyword evidence="5" id="KW-1133">Transmembrane helix</keyword>
<gene>
    <name evidence="8" type="ORF">FEV53_15085</name>
</gene>
<dbReference type="PANTHER" id="PTHR43065">
    <property type="entry name" value="SENSOR HISTIDINE KINASE"/>
    <property type="match status" value="1"/>
</dbReference>
<comment type="caution">
    <text evidence="8">The sequence shown here is derived from an EMBL/GenBank/DDBJ whole genome shotgun (WGS) entry which is preliminary data.</text>
</comment>
<dbReference type="Gene3D" id="3.40.50.2300">
    <property type="match status" value="1"/>
</dbReference>
<dbReference type="PANTHER" id="PTHR43065:SF42">
    <property type="entry name" value="TWO-COMPONENT SENSOR PPRA"/>
    <property type="match status" value="1"/>
</dbReference>
<dbReference type="PRINTS" id="PR00344">
    <property type="entry name" value="BCTRLSENSOR"/>
</dbReference>
<evidence type="ECO:0000313" key="8">
    <source>
        <dbReference type="EMBL" id="TRD15783.1"/>
    </source>
</evidence>
<dbReference type="SUPFAM" id="SSF52172">
    <property type="entry name" value="CheY-like"/>
    <property type="match status" value="1"/>
</dbReference>
<dbReference type="InterPro" id="IPR001789">
    <property type="entry name" value="Sig_transdc_resp-reg_receiver"/>
</dbReference>
<comment type="catalytic activity">
    <reaction evidence="1">
        <text>ATP + protein L-histidine = ADP + protein N-phospho-L-histidine.</text>
        <dbReference type="EC" id="2.7.13.3"/>
    </reaction>
</comment>
<evidence type="ECO:0000256" key="3">
    <source>
        <dbReference type="ARBA" id="ARBA00022553"/>
    </source>
</evidence>
<evidence type="ECO:0000313" key="9">
    <source>
        <dbReference type="Proteomes" id="UP000318590"/>
    </source>
</evidence>
<dbReference type="InterPro" id="IPR003661">
    <property type="entry name" value="HisK_dim/P_dom"/>
</dbReference>
<feature type="modified residue" description="4-aspartylphosphate" evidence="4">
    <location>
        <position position="657"/>
    </location>
</feature>
<dbReference type="PROSITE" id="PS50110">
    <property type="entry name" value="RESPONSE_REGULATORY"/>
    <property type="match status" value="1"/>
</dbReference>
<keyword evidence="5" id="KW-0812">Transmembrane</keyword>
<dbReference type="SMART" id="SM00388">
    <property type="entry name" value="HisKA"/>
    <property type="match status" value="1"/>
</dbReference>
<dbReference type="InterPro" id="IPR036097">
    <property type="entry name" value="HisK_dim/P_sf"/>
</dbReference>
<dbReference type="EC" id="2.7.13.3" evidence="2"/>
<feature type="transmembrane region" description="Helical" evidence="5">
    <location>
        <begin position="193"/>
        <end position="212"/>
    </location>
</feature>
<dbReference type="OrthoDB" id="9796100at2"/>
<dbReference type="SUPFAM" id="SSF55874">
    <property type="entry name" value="ATPase domain of HSP90 chaperone/DNA topoisomerase II/histidine kinase"/>
    <property type="match status" value="1"/>
</dbReference>
<feature type="transmembrane region" description="Helical" evidence="5">
    <location>
        <begin position="20"/>
        <end position="39"/>
    </location>
</feature>
<dbReference type="Proteomes" id="UP000318590">
    <property type="component" value="Unassembled WGS sequence"/>
</dbReference>
<evidence type="ECO:0000256" key="5">
    <source>
        <dbReference type="SAM" id="Phobius"/>
    </source>
</evidence>
<dbReference type="InterPro" id="IPR036890">
    <property type="entry name" value="HATPase_C_sf"/>
</dbReference>
<evidence type="ECO:0000256" key="2">
    <source>
        <dbReference type="ARBA" id="ARBA00012438"/>
    </source>
</evidence>
<dbReference type="InterPro" id="IPR011006">
    <property type="entry name" value="CheY-like_superfamily"/>
</dbReference>
<dbReference type="SUPFAM" id="SSF47384">
    <property type="entry name" value="Homodimeric domain of signal transducing histidine kinase"/>
    <property type="match status" value="1"/>
</dbReference>
<evidence type="ECO:0000259" key="6">
    <source>
        <dbReference type="PROSITE" id="PS50109"/>
    </source>
</evidence>
<dbReference type="InterPro" id="IPR005467">
    <property type="entry name" value="His_kinase_dom"/>
</dbReference>